<evidence type="ECO:0000313" key="5">
    <source>
        <dbReference type="EMBL" id="VDN81332.1"/>
    </source>
</evidence>
<dbReference type="InterPro" id="IPR013763">
    <property type="entry name" value="Cyclin-like_dom"/>
</dbReference>
<evidence type="ECO:0000313" key="7">
    <source>
        <dbReference type="WBParaSite" id="BPAG_0000014501-mRNA-1"/>
    </source>
</evidence>
<evidence type="ECO:0000256" key="1">
    <source>
        <dbReference type="ARBA" id="ARBA00023127"/>
    </source>
</evidence>
<dbReference type="STRING" id="6280.A0A0N4SWW9"/>
<dbReference type="InterPro" id="IPR036915">
    <property type="entry name" value="Cyclin-like_sf"/>
</dbReference>
<gene>
    <name evidence="5" type="ORF">BPAG_LOCUS146</name>
</gene>
<dbReference type="WBParaSite" id="BPAG_0000014501-mRNA-1">
    <property type="protein sequence ID" value="BPAG_0000014501-mRNA-1"/>
    <property type="gene ID" value="BPAG_0000014501"/>
</dbReference>
<dbReference type="InterPro" id="IPR006671">
    <property type="entry name" value="Cyclin_N"/>
</dbReference>
<dbReference type="GO" id="GO:0016538">
    <property type="term" value="F:cyclin-dependent protein serine/threonine kinase regulator activity"/>
    <property type="evidence" value="ECO:0007669"/>
    <property type="project" value="InterPro"/>
</dbReference>
<comment type="similarity">
    <text evidence="2">Belongs to the cyclin family.</text>
</comment>
<evidence type="ECO:0000256" key="3">
    <source>
        <dbReference type="SAM" id="MobiDB-lite"/>
    </source>
</evidence>
<reference evidence="5 6" key="2">
    <citation type="submission" date="2018-11" db="EMBL/GenBank/DDBJ databases">
        <authorList>
            <consortium name="Pathogen Informatics"/>
        </authorList>
    </citation>
    <scope>NUCLEOTIDE SEQUENCE [LARGE SCALE GENOMIC DNA]</scope>
</reference>
<dbReference type="Gene3D" id="1.10.472.10">
    <property type="entry name" value="Cyclin-like"/>
    <property type="match status" value="2"/>
</dbReference>
<evidence type="ECO:0000313" key="6">
    <source>
        <dbReference type="Proteomes" id="UP000278627"/>
    </source>
</evidence>
<name>A0A0N4SWW9_BRUPA</name>
<dbReference type="CDD" id="cd20533">
    <property type="entry name" value="CYCLIN_CCNL_rpt2"/>
    <property type="match status" value="1"/>
</dbReference>
<keyword evidence="1 2" id="KW-0195">Cyclin</keyword>
<sequence>MMKNSMVTLVSKLSSKNPGEHLQRKTNLNSYTSDTKDIKEEQLAVDDVGSKIKLSSFGQKRLFSSINISADKWLLTLDEHSMAKLENPPSLCDGLDRKTELDLRYLGCEIIQSGAILLRIPQVAAATAQILYQRFYYQRSFVRHHFEYTVMACLLLASKIEEAPRRPRDVINVFHRLEHLHGKRNESKKYVPMLLDRSYVDLKNQVIKAERKLLNALGFVVHVNHPHKLIYAYLHALGIVSFRSYMNDGLRTDIFLRYRPETIACSCIHLAARTISVSEPLPLPHEPFPWFEAFDASDRDVQTISVLLLQVYARIRVSNGFICISLIKSHFLHFLVYWSLLQTQFQAPNWTRLNDTLNKLRIGLSNAFAKAQQTENVANKEVERAKRNHHHSRHQRDERRRAREERRAEKDRRHRTRSRDGRRKVTEKVV</sequence>
<dbReference type="SUPFAM" id="SSF47954">
    <property type="entry name" value="Cyclin-like"/>
    <property type="match status" value="2"/>
</dbReference>
<dbReference type="Pfam" id="PF00134">
    <property type="entry name" value="Cyclin_N"/>
    <property type="match status" value="1"/>
</dbReference>
<dbReference type="PANTHER" id="PTHR10026">
    <property type="entry name" value="CYCLIN"/>
    <property type="match status" value="1"/>
</dbReference>
<dbReference type="PIRSF" id="PIRSF036580">
    <property type="entry name" value="Cyclin_L"/>
    <property type="match status" value="1"/>
</dbReference>
<feature type="domain" description="Cyclin-like" evidence="4">
    <location>
        <begin position="228"/>
        <end position="310"/>
    </location>
</feature>
<proteinExistence type="inferred from homology"/>
<organism evidence="7">
    <name type="scientific">Brugia pahangi</name>
    <name type="common">Filarial nematode worm</name>
    <dbReference type="NCBI Taxonomy" id="6280"/>
    <lineage>
        <taxon>Eukaryota</taxon>
        <taxon>Metazoa</taxon>
        <taxon>Ecdysozoa</taxon>
        <taxon>Nematoda</taxon>
        <taxon>Chromadorea</taxon>
        <taxon>Rhabditida</taxon>
        <taxon>Spirurina</taxon>
        <taxon>Spiruromorpha</taxon>
        <taxon>Filarioidea</taxon>
        <taxon>Onchocercidae</taxon>
        <taxon>Brugia</taxon>
    </lineage>
</organism>
<feature type="compositionally biased region" description="Basic and acidic residues" evidence="3">
    <location>
        <begin position="395"/>
        <end position="411"/>
    </location>
</feature>
<feature type="region of interest" description="Disordered" evidence="3">
    <location>
        <begin position="373"/>
        <end position="430"/>
    </location>
</feature>
<dbReference type="InterPro" id="IPR043198">
    <property type="entry name" value="Cyclin/Ssn8"/>
</dbReference>
<dbReference type="AlphaFoldDB" id="A0A0N4SWW9"/>
<dbReference type="EMBL" id="UZAD01000006">
    <property type="protein sequence ID" value="VDN81332.1"/>
    <property type="molecule type" value="Genomic_DNA"/>
</dbReference>
<reference evidence="7" key="1">
    <citation type="submission" date="2017-02" db="UniProtKB">
        <authorList>
            <consortium name="WormBaseParasite"/>
        </authorList>
    </citation>
    <scope>IDENTIFICATION</scope>
</reference>
<keyword evidence="6" id="KW-1185">Reference proteome</keyword>
<evidence type="ECO:0000256" key="2">
    <source>
        <dbReference type="RuleBase" id="RU000383"/>
    </source>
</evidence>
<dbReference type="SMART" id="SM00385">
    <property type="entry name" value="CYCLIN"/>
    <property type="match status" value="2"/>
</dbReference>
<feature type="domain" description="Cyclin-like" evidence="4">
    <location>
        <begin position="109"/>
        <end position="215"/>
    </location>
</feature>
<protein>
    <submittedName>
        <fullName evidence="7">CYCLIN domain-containing protein</fullName>
    </submittedName>
</protein>
<feature type="compositionally biased region" description="Basic residues" evidence="3">
    <location>
        <begin position="412"/>
        <end position="422"/>
    </location>
</feature>
<accession>A0A0N4SWW9</accession>
<dbReference type="Proteomes" id="UP000278627">
    <property type="component" value="Unassembled WGS sequence"/>
</dbReference>
<dbReference type="GO" id="GO:0006357">
    <property type="term" value="P:regulation of transcription by RNA polymerase II"/>
    <property type="evidence" value="ECO:0007669"/>
    <property type="project" value="InterPro"/>
</dbReference>
<evidence type="ECO:0000259" key="4">
    <source>
        <dbReference type="SMART" id="SM00385"/>
    </source>
</evidence>